<evidence type="ECO:0000256" key="1">
    <source>
        <dbReference type="SAM" id="Phobius"/>
    </source>
</evidence>
<gene>
    <name evidence="2" type="ORF">FLB_13260</name>
</gene>
<keyword evidence="1" id="KW-0472">Membrane</keyword>
<dbReference type="Proteomes" id="UP000093807">
    <property type="component" value="Unassembled WGS sequence"/>
</dbReference>
<keyword evidence="1" id="KW-1133">Transmembrane helix</keyword>
<dbReference type="InterPro" id="IPR008620">
    <property type="entry name" value="FixH"/>
</dbReference>
<dbReference type="PATRIC" id="fig|29536.5.peg.1396"/>
<reference evidence="2 3" key="1">
    <citation type="submission" date="2016-06" db="EMBL/GenBank/DDBJ databases">
        <title>Draft genome sequence of Flavobacterium succinicans strain DD5b.</title>
        <authorList>
            <person name="Poehlein A."/>
            <person name="Daniel R."/>
            <person name="Simeonova D.D."/>
        </authorList>
    </citation>
    <scope>NUCLEOTIDE SEQUENCE [LARGE SCALE GENOMIC DNA]</scope>
    <source>
        <strain evidence="2 3">DD5b</strain>
    </source>
</reference>
<evidence type="ECO:0000313" key="2">
    <source>
        <dbReference type="EMBL" id="OAZ04331.1"/>
    </source>
</evidence>
<dbReference type="Pfam" id="PF05751">
    <property type="entry name" value="FixH"/>
    <property type="match status" value="1"/>
</dbReference>
<accession>A0A199XSW0</accession>
<proteinExistence type="predicted"/>
<dbReference type="AlphaFoldDB" id="A0A199XSW0"/>
<feature type="transmembrane region" description="Helical" evidence="1">
    <location>
        <begin position="7"/>
        <end position="27"/>
    </location>
</feature>
<keyword evidence="3" id="KW-1185">Reference proteome</keyword>
<sequence>MKLKLNWGTYIVIAFALFMTFILYFVVKVQSDSKYDNDLVVEEYYKHDIHYQEEMQRVQNAQDLPNKPLVSQLENEITITFPANFDPKKITGNVALYRPSNKKLDFQVKLALTEPVLHIPKTNLVGGSWDINMEWQYEGKAYLTKETIYIK</sequence>
<organism evidence="2 3">
    <name type="scientific">Flavobacterium succinicans</name>
    <dbReference type="NCBI Taxonomy" id="29536"/>
    <lineage>
        <taxon>Bacteria</taxon>
        <taxon>Pseudomonadati</taxon>
        <taxon>Bacteroidota</taxon>
        <taxon>Flavobacteriia</taxon>
        <taxon>Flavobacteriales</taxon>
        <taxon>Flavobacteriaceae</taxon>
        <taxon>Flavobacterium</taxon>
    </lineage>
</organism>
<dbReference type="OrthoDB" id="1493774at2"/>
<name>A0A199XSW0_9FLAO</name>
<keyword evidence="1" id="KW-0812">Transmembrane</keyword>
<dbReference type="RefSeq" id="WP_064715139.1">
    <property type="nucleotide sequence ID" value="NZ_JMTM01000035.1"/>
</dbReference>
<dbReference type="EMBL" id="JMTM01000035">
    <property type="protein sequence ID" value="OAZ04331.1"/>
    <property type="molecule type" value="Genomic_DNA"/>
</dbReference>
<comment type="caution">
    <text evidence="2">The sequence shown here is derived from an EMBL/GenBank/DDBJ whole genome shotgun (WGS) entry which is preliminary data.</text>
</comment>
<protein>
    <submittedName>
        <fullName evidence="2">FixH</fullName>
    </submittedName>
</protein>
<evidence type="ECO:0000313" key="3">
    <source>
        <dbReference type="Proteomes" id="UP000093807"/>
    </source>
</evidence>